<dbReference type="Proteomes" id="UP000279029">
    <property type="component" value="Chromosome"/>
</dbReference>
<dbReference type="SUPFAM" id="SSF81301">
    <property type="entry name" value="Nucleotidyltransferase"/>
    <property type="match status" value="1"/>
</dbReference>
<proteinExistence type="predicted"/>
<sequence length="181" mass="21383">MDDVVISLAKHLNKENIIWGIGGSYLLKEYGIVDEVHDLDIIVSEEDVKKTVEILDSIAERKTIPVKNEYRTKHFHVYSYRGVSIDVMSTFRIEHDNGVYEFLLDDQSIVIKKQKQGVVIPFTSLEDWLIAYKLMKGREEKVELIENYFRTESLNHRELLERTIKQELPEEIREYIRNILK</sequence>
<name>A0A3P7P1A4_9FIRM</name>
<organism evidence="1 2">
    <name type="scientific">Petrocella atlantisensis</name>
    <dbReference type="NCBI Taxonomy" id="2173034"/>
    <lineage>
        <taxon>Bacteria</taxon>
        <taxon>Bacillati</taxon>
        <taxon>Bacillota</taxon>
        <taxon>Clostridia</taxon>
        <taxon>Lachnospirales</taxon>
        <taxon>Vallitaleaceae</taxon>
        <taxon>Petrocella</taxon>
    </lineage>
</organism>
<reference evidence="1 2" key="1">
    <citation type="submission" date="2018-09" db="EMBL/GenBank/DDBJ databases">
        <authorList>
            <person name="Postec A."/>
        </authorList>
    </citation>
    <scope>NUCLEOTIDE SEQUENCE [LARGE SCALE GENOMIC DNA]</scope>
    <source>
        <strain evidence="1">70B-A</strain>
    </source>
</reference>
<dbReference type="AlphaFoldDB" id="A0A3P7P1A4"/>
<gene>
    <name evidence="1" type="ORF">PATL70BA_3231</name>
</gene>
<keyword evidence="2" id="KW-1185">Reference proteome</keyword>
<dbReference type="InterPro" id="IPR043519">
    <property type="entry name" value="NT_sf"/>
</dbReference>
<protein>
    <submittedName>
        <fullName evidence="1">Uncharacterized protein</fullName>
    </submittedName>
</protein>
<evidence type="ECO:0000313" key="2">
    <source>
        <dbReference type="Proteomes" id="UP000279029"/>
    </source>
</evidence>
<dbReference type="RefSeq" id="WP_125138174.1">
    <property type="nucleotide sequence ID" value="NZ_LR130778.1"/>
</dbReference>
<dbReference type="EMBL" id="LR130778">
    <property type="protein sequence ID" value="VDN49154.1"/>
    <property type="molecule type" value="Genomic_DNA"/>
</dbReference>
<dbReference type="KEGG" id="cbar:PATL70BA_3231"/>
<evidence type="ECO:0000313" key="1">
    <source>
        <dbReference type="EMBL" id="VDN49154.1"/>
    </source>
</evidence>
<dbReference type="OrthoDB" id="2351919at2"/>
<accession>A0A3P7P1A4</accession>
<dbReference type="Gene3D" id="3.30.460.40">
    <property type="match status" value="1"/>
</dbReference>